<dbReference type="Proteomes" id="UP000078561">
    <property type="component" value="Unassembled WGS sequence"/>
</dbReference>
<dbReference type="InParanoid" id="A0A163JKU3"/>
<name>A0A163JKU3_ABSGL</name>
<feature type="domain" description="Transcription activator GCR1-like" evidence="1">
    <location>
        <begin position="69"/>
        <end position="112"/>
    </location>
</feature>
<sequence>MHVQQNVAFFTGDGPCFFQNAGFEKIDQLFLGFSEIEGAECVDTSFKDKVPGMDALWTRLSNNEVLNGGKIKRNKETKFFSTRRSIITIITNFAQQHNITVKTAANVAEERRSRLNEPLHYLAEHNDQIFA</sequence>
<dbReference type="AlphaFoldDB" id="A0A163JKU3"/>
<accession>A0A163JKU3</accession>
<keyword evidence="3" id="KW-1185">Reference proteome</keyword>
<dbReference type="InterPro" id="IPR022210">
    <property type="entry name" value="TF_GCR1-like"/>
</dbReference>
<gene>
    <name evidence="2" type="primary">ABSGL_07570.1 scaffold 8890</name>
</gene>
<evidence type="ECO:0000259" key="1">
    <source>
        <dbReference type="Pfam" id="PF12550"/>
    </source>
</evidence>
<dbReference type="Pfam" id="PF12550">
    <property type="entry name" value="GCR1_C"/>
    <property type="match status" value="1"/>
</dbReference>
<evidence type="ECO:0000313" key="3">
    <source>
        <dbReference type="Proteomes" id="UP000078561"/>
    </source>
</evidence>
<proteinExistence type="predicted"/>
<dbReference type="EMBL" id="LT553587">
    <property type="protein sequence ID" value="SAM01821.1"/>
    <property type="molecule type" value="Genomic_DNA"/>
</dbReference>
<organism evidence="2">
    <name type="scientific">Absidia glauca</name>
    <name type="common">Pin mould</name>
    <dbReference type="NCBI Taxonomy" id="4829"/>
    <lineage>
        <taxon>Eukaryota</taxon>
        <taxon>Fungi</taxon>
        <taxon>Fungi incertae sedis</taxon>
        <taxon>Mucoromycota</taxon>
        <taxon>Mucoromycotina</taxon>
        <taxon>Mucoromycetes</taxon>
        <taxon>Mucorales</taxon>
        <taxon>Cunninghamellaceae</taxon>
        <taxon>Absidia</taxon>
    </lineage>
</organism>
<reference evidence="2" key="1">
    <citation type="submission" date="2016-04" db="EMBL/GenBank/DDBJ databases">
        <authorList>
            <person name="Evans L.H."/>
            <person name="Alamgir A."/>
            <person name="Owens N."/>
            <person name="Weber N.D."/>
            <person name="Virtaneva K."/>
            <person name="Barbian K."/>
            <person name="Babar A."/>
            <person name="Rosenke K."/>
        </authorList>
    </citation>
    <scope>NUCLEOTIDE SEQUENCE [LARGE SCALE GENOMIC DNA]</scope>
    <source>
        <strain evidence="2">CBS 101.48</strain>
    </source>
</reference>
<evidence type="ECO:0000313" key="2">
    <source>
        <dbReference type="EMBL" id="SAM01821.1"/>
    </source>
</evidence>
<protein>
    <recommendedName>
        <fullName evidence="1">Transcription activator GCR1-like domain-containing protein</fullName>
    </recommendedName>
</protein>
<dbReference type="OrthoDB" id="2301578at2759"/>